<dbReference type="InterPro" id="IPR013249">
    <property type="entry name" value="RNA_pol_sigma70_r4_t2"/>
</dbReference>
<dbReference type="InterPro" id="IPR013324">
    <property type="entry name" value="RNA_pol_sigma_r3/r4-like"/>
</dbReference>
<dbReference type="GO" id="GO:0016987">
    <property type="term" value="F:sigma factor activity"/>
    <property type="evidence" value="ECO:0007669"/>
    <property type="project" value="UniProtKB-KW"/>
</dbReference>
<keyword evidence="2 6" id="KW-0805">Transcription regulation</keyword>
<dbReference type="InterPro" id="IPR000838">
    <property type="entry name" value="RNA_pol_sigma70_ECF_CS"/>
</dbReference>
<dbReference type="Gene3D" id="1.10.1740.10">
    <property type="match status" value="1"/>
</dbReference>
<dbReference type="InterPro" id="IPR007627">
    <property type="entry name" value="RNA_pol_sigma70_r2"/>
</dbReference>
<dbReference type="PANTHER" id="PTHR43133">
    <property type="entry name" value="RNA POLYMERASE ECF-TYPE SIGMA FACTO"/>
    <property type="match status" value="1"/>
</dbReference>
<dbReference type="Pfam" id="PF08281">
    <property type="entry name" value="Sigma70_r4_2"/>
    <property type="match status" value="1"/>
</dbReference>
<dbReference type="CDD" id="cd06171">
    <property type="entry name" value="Sigma70_r4"/>
    <property type="match status" value="1"/>
</dbReference>
<dbReference type="SUPFAM" id="SSF88659">
    <property type="entry name" value="Sigma3 and sigma4 domains of RNA polymerase sigma factors"/>
    <property type="match status" value="1"/>
</dbReference>
<gene>
    <name evidence="10" type="ORF">AVDCRST_MAG87-1233</name>
</gene>
<keyword evidence="4 6" id="KW-0238">DNA-binding</keyword>
<dbReference type="Gene3D" id="1.10.10.10">
    <property type="entry name" value="Winged helix-like DNA-binding domain superfamily/Winged helix DNA-binding domain"/>
    <property type="match status" value="1"/>
</dbReference>
<evidence type="ECO:0000256" key="6">
    <source>
        <dbReference type="RuleBase" id="RU000716"/>
    </source>
</evidence>
<keyword evidence="3 6" id="KW-0731">Sigma factor</keyword>
<dbReference type="EMBL" id="CADCWJ010000280">
    <property type="protein sequence ID" value="CAA9556425.1"/>
    <property type="molecule type" value="Genomic_DNA"/>
</dbReference>
<sequence length="219" mass="24997">MGKVSLADQGPTRRTWSRTPVKRFGTTNRDSDPSLMVRVGEGDPGAINELYDRHARRVYALLVRIVSDRQSAEDLLQEVFLRAWDRADTYRESEGRVLPWILSVAHNLAINELRRRGRRPQHAPRHEGTQDDDPYLRLPEGGPDPSDQAWDRIRRERVERAMAALPESQRQVLDLYAIGYSQSEIAVRLNEPLGTVKSRMRRGLGQLRERLTAEGIGPA</sequence>
<dbReference type="PANTHER" id="PTHR43133:SF62">
    <property type="entry name" value="RNA POLYMERASE SIGMA FACTOR SIGZ"/>
    <property type="match status" value="1"/>
</dbReference>
<evidence type="ECO:0000259" key="9">
    <source>
        <dbReference type="Pfam" id="PF08281"/>
    </source>
</evidence>
<accession>A0A6J4UPL3</accession>
<dbReference type="NCBIfam" id="TIGR02937">
    <property type="entry name" value="sigma70-ECF"/>
    <property type="match status" value="1"/>
</dbReference>
<organism evidence="10">
    <name type="scientific">uncultured Thermomicrobiales bacterium</name>
    <dbReference type="NCBI Taxonomy" id="1645740"/>
    <lineage>
        <taxon>Bacteria</taxon>
        <taxon>Pseudomonadati</taxon>
        <taxon>Thermomicrobiota</taxon>
        <taxon>Thermomicrobia</taxon>
        <taxon>Thermomicrobiales</taxon>
        <taxon>environmental samples</taxon>
    </lineage>
</organism>
<dbReference type="InterPro" id="IPR013325">
    <property type="entry name" value="RNA_pol_sigma_r2"/>
</dbReference>
<evidence type="ECO:0000256" key="7">
    <source>
        <dbReference type="SAM" id="MobiDB-lite"/>
    </source>
</evidence>
<feature type="domain" description="RNA polymerase sigma factor 70 region 4 type 2" evidence="9">
    <location>
        <begin position="155"/>
        <end position="207"/>
    </location>
</feature>
<evidence type="ECO:0000256" key="5">
    <source>
        <dbReference type="ARBA" id="ARBA00023163"/>
    </source>
</evidence>
<dbReference type="InterPro" id="IPR014284">
    <property type="entry name" value="RNA_pol_sigma-70_dom"/>
</dbReference>
<dbReference type="InterPro" id="IPR039425">
    <property type="entry name" value="RNA_pol_sigma-70-like"/>
</dbReference>
<keyword evidence="5 6" id="KW-0804">Transcription</keyword>
<evidence type="ECO:0000313" key="10">
    <source>
        <dbReference type="EMBL" id="CAA9556425.1"/>
    </source>
</evidence>
<comment type="similarity">
    <text evidence="1 6">Belongs to the sigma-70 factor family. ECF subfamily.</text>
</comment>
<name>A0A6J4UPL3_9BACT</name>
<feature type="region of interest" description="Disordered" evidence="7">
    <location>
        <begin position="115"/>
        <end position="148"/>
    </location>
</feature>
<evidence type="ECO:0000256" key="1">
    <source>
        <dbReference type="ARBA" id="ARBA00010641"/>
    </source>
</evidence>
<dbReference type="Pfam" id="PF04542">
    <property type="entry name" value="Sigma70_r2"/>
    <property type="match status" value="1"/>
</dbReference>
<proteinExistence type="inferred from homology"/>
<dbReference type="GO" id="GO:0003677">
    <property type="term" value="F:DNA binding"/>
    <property type="evidence" value="ECO:0007669"/>
    <property type="project" value="UniProtKB-KW"/>
</dbReference>
<dbReference type="PROSITE" id="PS01063">
    <property type="entry name" value="SIGMA70_ECF"/>
    <property type="match status" value="1"/>
</dbReference>
<protein>
    <recommendedName>
        <fullName evidence="6">RNA polymerase sigma factor</fullName>
    </recommendedName>
</protein>
<evidence type="ECO:0000259" key="8">
    <source>
        <dbReference type="Pfam" id="PF04542"/>
    </source>
</evidence>
<evidence type="ECO:0000256" key="3">
    <source>
        <dbReference type="ARBA" id="ARBA00023082"/>
    </source>
</evidence>
<evidence type="ECO:0000256" key="2">
    <source>
        <dbReference type="ARBA" id="ARBA00023015"/>
    </source>
</evidence>
<reference evidence="10" key="1">
    <citation type="submission" date="2020-02" db="EMBL/GenBank/DDBJ databases">
        <authorList>
            <person name="Meier V. D."/>
        </authorList>
    </citation>
    <scope>NUCLEOTIDE SEQUENCE</scope>
    <source>
        <strain evidence="10">AVDCRST_MAG87</strain>
    </source>
</reference>
<dbReference type="InterPro" id="IPR036388">
    <property type="entry name" value="WH-like_DNA-bd_sf"/>
</dbReference>
<dbReference type="GO" id="GO:0006352">
    <property type="term" value="P:DNA-templated transcription initiation"/>
    <property type="evidence" value="ECO:0007669"/>
    <property type="project" value="InterPro"/>
</dbReference>
<dbReference type="AlphaFoldDB" id="A0A6J4UPL3"/>
<dbReference type="SUPFAM" id="SSF88946">
    <property type="entry name" value="Sigma2 domain of RNA polymerase sigma factors"/>
    <property type="match status" value="1"/>
</dbReference>
<feature type="domain" description="RNA polymerase sigma-70 region 2" evidence="8">
    <location>
        <begin position="50"/>
        <end position="119"/>
    </location>
</feature>
<evidence type="ECO:0000256" key="4">
    <source>
        <dbReference type="ARBA" id="ARBA00023125"/>
    </source>
</evidence>